<feature type="region of interest" description="Disordered" evidence="1">
    <location>
        <begin position="1"/>
        <end position="81"/>
    </location>
</feature>
<sequence>MGRAEIESPVPVRTPGDDQRWSSMTFGGPATRRDTVAQLPVTRQPSRSTLGQSRQDGLPTYEQSVQAGPSSSRDGDEQGGLARFGRWRGWVEKRAVERYDGVDRDERRAARRAAREESTRQEAETSASPVPLPPSYDSTFPYPSPVPYPPASNPSPIENTPFTSVSFGSPFIRHSAASIACSLPVLGGRLLLYGTAEGLMVLNSDEEEAPAKMIWSGLPVWQMEIISSRQSPSSSTPKGSILLFCGGHEDSAKLGHPEKGSGTGIRVYSLASLISLARWSALQQPGYQGRDMAPEGSRAKEWTMVDQFSIHALSDRQAPSASAGGQTDLPKAWSGDYTVLQRSTASEKIGNRRRSGSIGHVAVRSQDILCTVVWRDEGRVYVASGMTSQAVVHEGTVDQDGMTTFIRKKSLALPAAPVCMGFMKLPGSGFMPSRAESIDLADDASSVFEYGRPPSSLSRTSSSYSSMRSRQSHSRSSSRAPSVKDNLNLGLYVSFGQKACLIGVSDAVVLGIKSRGHDGDGMGEWGPLKRLVLPDGGLRGEAGEVYAITRGRETCLFASPFEVPSHLNSPMEAVLWPEIPTGISLKLFRPVSEDLEDIRVQVSASGPSGTLPAIGANVHHIHGRRGQDYRRERCSGGTGGGL</sequence>
<dbReference type="Proteomes" id="UP000095149">
    <property type="component" value="Unassembled WGS sequence"/>
</dbReference>
<feature type="compositionally biased region" description="Low complexity" evidence="1">
    <location>
        <begin position="452"/>
        <end position="481"/>
    </location>
</feature>
<name>A0A1E3JR49_9TREE</name>
<protein>
    <submittedName>
        <fullName evidence="2">Uncharacterized protein</fullName>
    </submittedName>
</protein>
<proteinExistence type="predicted"/>
<evidence type="ECO:0000313" key="3">
    <source>
        <dbReference type="Proteomes" id="UP000095149"/>
    </source>
</evidence>
<dbReference type="AlphaFoldDB" id="A0A1E3JR49"/>
<accession>A0A1E3JR49</accession>
<organism evidence="2 3">
    <name type="scientific">Cryptococcus amylolentus CBS 6273</name>
    <dbReference type="NCBI Taxonomy" id="1296118"/>
    <lineage>
        <taxon>Eukaryota</taxon>
        <taxon>Fungi</taxon>
        <taxon>Dikarya</taxon>
        <taxon>Basidiomycota</taxon>
        <taxon>Agaricomycotina</taxon>
        <taxon>Tremellomycetes</taxon>
        <taxon>Tremellales</taxon>
        <taxon>Cryptococcaceae</taxon>
        <taxon>Cryptococcus</taxon>
    </lineage>
</organism>
<dbReference type="EMBL" id="MEKH01000009">
    <property type="protein sequence ID" value="ODO03136.1"/>
    <property type="molecule type" value="Genomic_DNA"/>
</dbReference>
<feature type="region of interest" description="Disordered" evidence="1">
    <location>
        <begin position="104"/>
        <end position="138"/>
    </location>
</feature>
<evidence type="ECO:0000256" key="1">
    <source>
        <dbReference type="SAM" id="MobiDB-lite"/>
    </source>
</evidence>
<gene>
    <name evidence="2" type="ORF">I350_05981</name>
</gene>
<comment type="caution">
    <text evidence="2">The sequence shown here is derived from an EMBL/GenBank/DDBJ whole genome shotgun (WGS) entry which is preliminary data.</text>
</comment>
<dbReference type="OrthoDB" id="2590590at2759"/>
<reference evidence="2 3" key="1">
    <citation type="submission" date="2016-06" db="EMBL/GenBank/DDBJ databases">
        <title>Evolution of pathogenesis and genome organization in the Tremellales.</title>
        <authorList>
            <person name="Cuomo C."/>
            <person name="Litvintseva A."/>
            <person name="Heitman J."/>
            <person name="Chen Y."/>
            <person name="Sun S."/>
            <person name="Springer D."/>
            <person name="Dromer F."/>
            <person name="Young S."/>
            <person name="Zeng Q."/>
            <person name="Chapman S."/>
            <person name="Gujja S."/>
            <person name="Saif S."/>
            <person name="Birren B."/>
        </authorList>
    </citation>
    <scope>NUCLEOTIDE SEQUENCE [LARGE SCALE GENOMIC DNA]</scope>
    <source>
        <strain evidence="2 3">CBS 6273</strain>
    </source>
</reference>
<feature type="region of interest" description="Disordered" evidence="1">
    <location>
        <begin position="451"/>
        <end position="482"/>
    </location>
</feature>
<feature type="compositionally biased region" description="Basic and acidic residues" evidence="1">
    <location>
        <begin position="104"/>
        <end position="123"/>
    </location>
</feature>
<feature type="compositionally biased region" description="Polar residues" evidence="1">
    <location>
        <begin position="41"/>
        <end position="72"/>
    </location>
</feature>
<evidence type="ECO:0000313" key="2">
    <source>
        <dbReference type="EMBL" id="ODO03136.1"/>
    </source>
</evidence>